<dbReference type="Proteomes" id="UP000811246">
    <property type="component" value="Chromosome 16"/>
</dbReference>
<proteinExistence type="predicted"/>
<dbReference type="Pfam" id="PF16035">
    <property type="entry name" value="Chalcone_2"/>
    <property type="match status" value="1"/>
</dbReference>
<dbReference type="AlphaFoldDB" id="A0A922A7L7"/>
<dbReference type="InterPro" id="IPR016087">
    <property type="entry name" value="Chalcone_isomerase"/>
</dbReference>
<evidence type="ECO:0000259" key="1">
    <source>
        <dbReference type="Pfam" id="PF16035"/>
    </source>
</evidence>
<evidence type="ECO:0000313" key="2">
    <source>
        <dbReference type="EMBL" id="KAG6672555.1"/>
    </source>
</evidence>
<sequence>MDLDGGSPDIIPIESFVLHNFGGHLFSHISSFLDNSMHQSQNMYVPRSLALREAFNCVSKLAGALLFWFSSTSTSNMTQDITSHGSKPRGPASSTQMSSLMMKIRFGEAKLLQSYPLFSLAAVLIPPFDNLSSEVLTVSLENTDVQVHGCMGQISCEVENQRYANLALPDLNWTRHAVEPRTGIEFPMILDNILAGEKNSSLSSEVLVGTGSRTMKILKIKSLKIYAFGFYVHPYSVCEKLGPKYASISVDELNKCNDFYEDLLRENINMAVRLVVNCNGIKINSVKDAFEKSLRARLVKINPDTDYHCVRMFGSHFTQDIPIPAGTTIDFRRTADGQLITEIGGNKIGVVHSKDLCRAFFDMYIGDVPVSVQTKEEIGKNVARLIRRC</sequence>
<comment type="caution">
    <text evidence="2">The sequence shown here is derived from an EMBL/GenBank/DDBJ whole genome shotgun (WGS) entry which is preliminary data.</text>
</comment>
<protein>
    <recommendedName>
        <fullName evidence="1">Chalcone isomerase domain-containing protein</fullName>
    </recommendedName>
</protein>
<gene>
    <name evidence="2" type="ORF">I3842_16G063800</name>
</gene>
<dbReference type="PANTHER" id="PTHR47284:SF3">
    <property type="entry name" value="FATTY-ACID-BINDING PROTEIN 2"/>
    <property type="match status" value="1"/>
</dbReference>
<dbReference type="GO" id="GO:0005504">
    <property type="term" value="F:fatty acid binding"/>
    <property type="evidence" value="ECO:0007669"/>
    <property type="project" value="TreeGrafter"/>
</dbReference>
<name>A0A922A7L7_CARIL</name>
<reference evidence="2" key="1">
    <citation type="submission" date="2021-01" db="EMBL/GenBank/DDBJ databases">
        <authorList>
            <person name="Lovell J.T."/>
            <person name="Bentley N."/>
            <person name="Bhattarai G."/>
            <person name="Jenkins J.W."/>
            <person name="Sreedasyam A."/>
            <person name="Alarcon Y."/>
            <person name="Bock C."/>
            <person name="Boston L."/>
            <person name="Carlson J."/>
            <person name="Cervantes K."/>
            <person name="Clermont K."/>
            <person name="Krom N."/>
            <person name="Kubenka K."/>
            <person name="Mamidi S."/>
            <person name="Mattison C."/>
            <person name="Monteros M."/>
            <person name="Pisani C."/>
            <person name="Plott C."/>
            <person name="Rajasekar S."/>
            <person name="Rhein H.S."/>
            <person name="Rohla C."/>
            <person name="Song M."/>
            <person name="Hilaire R.S."/>
            <person name="Shu S."/>
            <person name="Wells L."/>
            <person name="Wang X."/>
            <person name="Webber J."/>
            <person name="Heerema R.J."/>
            <person name="Klein P."/>
            <person name="Conner P."/>
            <person name="Grauke L."/>
            <person name="Grimwood J."/>
            <person name="Schmutz J."/>
            <person name="Randall J.J."/>
        </authorList>
    </citation>
    <scope>NUCLEOTIDE SEQUENCE</scope>
    <source>
        <tissue evidence="2">Leaf</tissue>
    </source>
</reference>
<dbReference type="GO" id="GO:0009570">
    <property type="term" value="C:chloroplast stroma"/>
    <property type="evidence" value="ECO:0007669"/>
    <property type="project" value="TreeGrafter"/>
</dbReference>
<dbReference type="EMBL" id="CM031840">
    <property type="protein sequence ID" value="KAG6672555.1"/>
    <property type="molecule type" value="Genomic_DNA"/>
</dbReference>
<dbReference type="PANTHER" id="PTHR47284">
    <property type="entry name" value="FATTY-ACID-BINDING PROTEIN 2"/>
    <property type="match status" value="1"/>
</dbReference>
<feature type="domain" description="Chalcone isomerase" evidence="1">
    <location>
        <begin position="206"/>
        <end position="378"/>
    </location>
</feature>
<accession>A0A922A7L7</accession>
<organism evidence="2 3">
    <name type="scientific">Carya illinoinensis</name>
    <name type="common">Pecan</name>
    <dbReference type="NCBI Taxonomy" id="32201"/>
    <lineage>
        <taxon>Eukaryota</taxon>
        <taxon>Viridiplantae</taxon>
        <taxon>Streptophyta</taxon>
        <taxon>Embryophyta</taxon>
        <taxon>Tracheophyta</taxon>
        <taxon>Spermatophyta</taxon>
        <taxon>Magnoliopsida</taxon>
        <taxon>eudicotyledons</taxon>
        <taxon>Gunneridae</taxon>
        <taxon>Pentapetalae</taxon>
        <taxon>rosids</taxon>
        <taxon>fabids</taxon>
        <taxon>Fagales</taxon>
        <taxon>Juglandaceae</taxon>
        <taxon>Carya</taxon>
    </lineage>
</organism>
<evidence type="ECO:0000313" key="3">
    <source>
        <dbReference type="Proteomes" id="UP000811246"/>
    </source>
</evidence>